<dbReference type="CDD" id="cd03801">
    <property type="entry name" value="GT4_PimA-like"/>
    <property type="match status" value="1"/>
</dbReference>
<accession>A0A1G2U1S8</accession>
<dbReference type="SUPFAM" id="SSF53756">
    <property type="entry name" value="UDP-Glycosyltransferase/glycogen phosphorylase"/>
    <property type="match status" value="1"/>
</dbReference>
<reference evidence="2 3" key="1">
    <citation type="journal article" date="2016" name="Nat. Commun.">
        <title>Thousands of microbial genomes shed light on interconnected biogeochemical processes in an aquifer system.</title>
        <authorList>
            <person name="Anantharaman K."/>
            <person name="Brown C.T."/>
            <person name="Hug L.A."/>
            <person name="Sharon I."/>
            <person name="Castelle C.J."/>
            <person name="Probst A.J."/>
            <person name="Thomas B.C."/>
            <person name="Singh A."/>
            <person name="Wilkins M.J."/>
            <person name="Karaoz U."/>
            <person name="Brodie E.L."/>
            <person name="Williams K.H."/>
            <person name="Hubbard S.S."/>
            <person name="Banfield J.F."/>
        </authorList>
    </citation>
    <scope>NUCLEOTIDE SEQUENCE [LARGE SCALE GENOMIC DNA]</scope>
</reference>
<evidence type="ECO:0000313" key="2">
    <source>
        <dbReference type="EMBL" id="OHB03434.1"/>
    </source>
</evidence>
<dbReference type="EMBL" id="MHWE01000018">
    <property type="protein sequence ID" value="OHB03434.1"/>
    <property type="molecule type" value="Genomic_DNA"/>
</dbReference>
<dbReference type="PANTHER" id="PTHR46401">
    <property type="entry name" value="GLYCOSYLTRANSFERASE WBBK-RELATED"/>
    <property type="match status" value="1"/>
</dbReference>
<protein>
    <recommendedName>
        <fullName evidence="4">Glycosyl transferase family 1 domain-containing protein</fullName>
    </recommendedName>
</protein>
<name>A0A1G2U1S8_9BACT</name>
<comment type="caution">
    <text evidence="2">The sequence shown here is derived from an EMBL/GenBank/DDBJ whole genome shotgun (WGS) entry which is preliminary data.</text>
</comment>
<dbReference type="PANTHER" id="PTHR46401:SF2">
    <property type="entry name" value="GLYCOSYLTRANSFERASE WBBK-RELATED"/>
    <property type="match status" value="1"/>
</dbReference>
<dbReference type="AlphaFoldDB" id="A0A1G2U1S8"/>
<dbReference type="Gene3D" id="3.40.50.2000">
    <property type="entry name" value="Glycogen Phosphorylase B"/>
    <property type="match status" value="2"/>
</dbReference>
<evidence type="ECO:0000313" key="3">
    <source>
        <dbReference type="Proteomes" id="UP000176800"/>
    </source>
</evidence>
<keyword evidence="1" id="KW-0808">Transferase</keyword>
<dbReference type="GO" id="GO:0016757">
    <property type="term" value="F:glycosyltransferase activity"/>
    <property type="evidence" value="ECO:0007669"/>
    <property type="project" value="TreeGrafter"/>
</dbReference>
<evidence type="ECO:0000256" key="1">
    <source>
        <dbReference type="ARBA" id="ARBA00022679"/>
    </source>
</evidence>
<proteinExistence type="predicted"/>
<dbReference type="Proteomes" id="UP000176800">
    <property type="component" value="Unassembled WGS sequence"/>
</dbReference>
<organism evidence="2 3">
    <name type="scientific">Candidatus Zambryskibacteria bacterium RIFCSPLOWO2_01_FULL_45_21</name>
    <dbReference type="NCBI Taxonomy" id="1802761"/>
    <lineage>
        <taxon>Bacteria</taxon>
        <taxon>Candidatus Zambryskiibacteriota</taxon>
    </lineage>
</organism>
<evidence type="ECO:0008006" key="4">
    <source>
        <dbReference type="Google" id="ProtNLM"/>
    </source>
</evidence>
<sequence length="345" mass="39326">MRILITTGIFPPDIGGPAKYALNLQKSFKKAGHMTSVASYNSTERMLPTGIRHLFFLLRILPRLFLTDIVIALDTFSVGLPSVIAASLLGKFSVLRIGGDFLWETYEERTKKPIFLSEFYRTPKILSLKEKTIFSLSGWAMRHASSLVFTTNWLKEIFKKAYSLNPERLSIINNYFEPLLIENGNQLNDKEKFFISSARNIFIKNKDKVSTAFNLAQKKDPTIKLVDKQMDFDSFQEAIASSYAIIVASVSEVSPNLILEAIQRGKPFIVTKDIGMKDILGDIAVFVDPLSVNDIGQKVLFLADKQNYAKQTAKIRNWDFHHSWDEIATEFISVYEKYDTRRKGR</sequence>
<dbReference type="GO" id="GO:0009103">
    <property type="term" value="P:lipopolysaccharide biosynthetic process"/>
    <property type="evidence" value="ECO:0007669"/>
    <property type="project" value="TreeGrafter"/>
</dbReference>
<gene>
    <name evidence="2" type="ORF">A3B14_02805</name>
</gene>